<feature type="transmembrane region" description="Helical" evidence="13">
    <location>
        <begin position="361"/>
        <end position="382"/>
    </location>
</feature>
<accession>A0AAW5JP27</accession>
<reference evidence="14" key="1">
    <citation type="submission" date="2022-06" db="EMBL/GenBank/DDBJ databases">
        <title>Isolation of gut microbiota from human fecal samples.</title>
        <authorList>
            <person name="Pamer E.G."/>
            <person name="Barat B."/>
            <person name="Waligurski E."/>
            <person name="Medina S."/>
            <person name="Paddock L."/>
            <person name="Mostad J."/>
        </authorList>
    </citation>
    <scope>NUCLEOTIDE SEQUENCE</scope>
    <source>
        <strain evidence="14">DFI.9.91</strain>
    </source>
</reference>
<comment type="similarity">
    <text evidence="3">Belongs to the multi antimicrobial extrusion (MATE) (TC 2.A.66.1) family.</text>
</comment>
<evidence type="ECO:0000256" key="7">
    <source>
        <dbReference type="ARBA" id="ARBA00022475"/>
    </source>
</evidence>
<protein>
    <recommendedName>
        <fullName evidence="4">Probable multidrug resistance protein NorM</fullName>
    </recommendedName>
    <alternativeName>
        <fullName evidence="12">Multidrug-efflux transporter</fullName>
    </alternativeName>
</protein>
<dbReference type="Pfam" id="PF01554">
    <property type="entry name" value="MatE"/>
    <property type="match status" value="2"/>
</dbReference>
<feature type="transmembrane region" description="Helical" evidence="13">
    <location>
        <begin position="14"/>
        <end position="35"/>
    </location>
</feature>
<keyword evidence="7" id="KW-1003">Cell membrane</keyword>
<feature type="transmembrane region" description="Helical" evidence="13">
    <location>
        <begin position="191"/>
        <end position="217"/>
    </location>
</feature>
<dbReference type="GO" id="GO:0015297">
    <property type="term" value="F:antiporter activity"/>
    <property type="evidence" value="ECO:0007669"/>
    <property type="project" value="UniProtKB-KW"/>
</dbReference>
<keyword evidence="9 13" id="KW-1133">Transmembrane helix</keyword>
<dbReference type="EMBL" id="JANFYS010000012">
    <property type="protein sequence ID" value="MCQ4770266.1"/>
    <property type="molecule type" value="Genomic_DNA"/>
</dbReference>
<dbReference type="InterPro" id="IPR002528">
    <property type="entry name" value="MATE_fam"/>
</dbReference>
<evidence type="ECO:0000256" key="9">
    <source>
        <dbReference type="ARBA" id="ARBA00022989"/>
    </source>
</evidence>
<dbReference type="PIRSF" id="PIRSF006603">
    <property type="entry name" value="DinF"/>
    <property type="match status" value="1"/>
</dbReference>
<evidence type="ECO:0000256" key="13">
    <source>
        <dbReference type="SAM" id="Phobius"/>
    </source>
</evidence>
<feature type="transmembrane region" description="Helical" evidence="13">
    <location>
        <begin position="318"/>
        <end position="341"/>
    </location>
</feature>
<dbReference type="AlphaFoldDB" id="A0AAW5JP27"/>
<keyword evidence="10" id="KW-0406">Ion transport</keyword>
<feature type="transmembrane region" description="Helical" evidence="13">
    <location>
        <begin position="414"/>
        <end position="434"/>
    </location>
</feature>
<dbReference type="PANTHER" id="PTHR43298:SF2">
    <property type="entry name" value="FMN_FAD EXPORTER YEEO-RELATED"/>
    <property type="match status" value="1"/>
</dbReference>
<evidence type="ECO:0000256" key="2">
    <source>
        <dbReference type="ARBA" id="ARBA00004651"/>
    </source>
</evidence>
<feature type="transmembrane region" description="Helical" evidence="13">
    <location>
        <begin position="263"/>
        <end position="281"/>
    </location>
</feature>
<evidence type="ECO:0000256" key="8">
    <source>
        <dbReference type="ARBA" id="ARBA00022692"/>
    </source>
</evidence>
<dbReference type="InterPro" id="IPR048279">
    <property type="entry name" value="MdtK-like"/>
</dbReference>
<evidence type="ECO:0000256" key="11">
    <source>
        <dbReference type="ARBA" id="ARBA00023136"/>
    </source>
</evidence>
<gene>
    <name evidence="14" type="ORF">NE579_07275</name>
</gene>
<comment type="function">
    <text evidence="1">Multidrug efflux pump.</text>
</comment>
<evidence type="ECO:0000256" key="12">
    <source>
        <dbReference type="ARBA" id="ARBA00031636"/>
    </source>
</evidence>
<evidence type="ECO:0000256" key="5">
    <source>
        <dbReference type="ARBA" id="ARBA00022448"/>
    </source>
</evidence>
<dbReference type="Proteomes" id="UP001204562">
    <property type="component" value="Unassembled WGS sequence"/>
</dbReference>
<dbReference type="InterPro" id="IPR050222">
    <property type="entry name" value="MATE_MdtK"/>
</dbReference>
<evidence type="ECO:0000256" key="1">
    <source>
        <dbReference type="ARBA" id="ARBA00003408"/>
    </source>
</evidence>
<feature type="transmembrane region" description="Helical" evidence="13">
    <location>
        <begin position="55"/>
        <end position="76"/>
    </location>
</feature>
<dbReference type="GO" id="GO:0005886">
    <property type="term" value="C:plasma membrane"/>
    <property type="evidence" value="ECO:0007669"/>
    <property type="project" value="UniProtKB-SubCell"/>
</dbReference>
<dbReference type="PANTHER" id="PTHR43298">
    <property type="entry name" value="MULTIDRUG RESISTANCE PROTEIN NORM-RELATED"/>
    <property type="match status" value="1"/>
</dbReference>
<feature type="transmembrane region" description="Helical" evidence="13">
    <location>
        <begin position="162"/>
        <end position="185"/>
    </location>
</feature>
<sequence>MEENKMGVMPVRPLLLHMAWPMMLSMLIQALYNMVDSMFVSRLNREAFEALSLSYPVQMFMVAVCVGTGVGVNALLSRRLGQQDPEGANAVAMNGVFVYLLSWLLFLFFGLFLTRPFFGFFTDSAAVAGYGARYLSLVTGCSIGMTMQFVTERILLASGDPVGPMVIQGVGAVVNLIFDPLLIFGPGPFPALGVAGAAAATVMGQLTGMAVGFVLVARCRTVALSPKGFRPQGEVIAELYRIGLPAIVMQSLATFMTLGLNKIMALFSSSAVFILGAYFKIQSFIFMPVHGLNNGMIPVVGYNYGARHRARITGLTRFALCIAVVIMAAGTLLLLCLPGFFLALFNAEPEVLAAGVPALRMIALSFPFAGVSIVLCAVLQAVGESLRSLAVSLARQILLVLPAALALGLLAPERMWLCFLLSELLSCGLALLLYRQICRQKLSRLS</sequence>
<feature type="transmembrane region" description="Helical" evidence="13">
    <location>
        <begin position="132"/>
        <end position="150"/>
    </location>
</feature>
<feature type="transmembrane region" description="Helical" evidence="13">
    <location>
        <begin position="389"/>
        <end position="408"/>
    </location>
</feature>
<dbReference type="GO" id="GO:0042910">
    <property type="term" value="F:xenobiotic transmembrane transporter activity"/>
    <property type="evidence" value="ECO:0007669"/>
    <property type="project" value="InterPro"/>
</dbReference>
<keyword evidence="8 13" id="KW-0812">Transmembrane</keyword>
<dbReference type="RefSeq" id="WP_256303758.1">
    <property type="nucleotide sequence ID" value="NZ_JANFYS010000012.1"/>
</dbReference>
<evidence type="ECO:0000256" key="3">
    <source>
        <dbReference type="ARBA" id="ARBA00010199"/>
    </source>
</evidence>
<evidence type="ECO:0000256" key="10">
    <source>
        <dbReference type="ARBA" id="ARBA00023065"/>
    </source>
</evidence>
<keyword evidence="6" id="KW-0050">Antiport</keyword>
<evidence type="ECO:0000256" key="4">
    <source>
        <dbReference type="ARBA" id="ARBA00020268"/>
    </source>
</evidence>
<comment type="subcellular location">
    <subcellularLocation>
        <location evidence="2">Cell membrane</location>
        <topology evidence="2">Multi-pass membrane protein</topology>
    </subcellularLocation>
</comment>
<dbReference type="GO" id="GO:0006811">
    <property type="term" value="P:monoatomic ion transport"/>
    <property type="evidence" value="ECO:0007669"/>
    <property type="project" value="UniProtKB-KW"/>
</dbReference>
<evidence type="ECO:0000256" key="6">
    <source>
        <dbReference type="ARBA" id="ARBA00022449"/>
    </source>
</evidence>
<dbReference type="NCBIfam" id="TIGR00797">
    <property type="entry name" value="matE"/>
    <property type="match status" value="1"/>
</dbReference>
<evidence type="ECO:0000313" key="15">
    <source>
        <dbReference type="Proteomes" id="UP001204562"/>
    </source>
</evidence>
<name>A0AAW5JP27_9FIRM</name>
<comment type="caution">
    <text evidence="14">The sequence shown here is derived from an EMBL/GenBank/DDBJ whole genome shotgun (WGS) entry which is preliminary data.</text>
</comment>
<evidence type="ECO:0000313" key="14">
    <source>
        <dbReference type="EMBL" id="MCQ4770266.1"/>
    </source>
</evidence>
<keyword evidence="5" id="KW-0813">Transport</keyword>
<organism evidence="14 15">
    <name type="scientific">Intestinimonas massiliensis</name>
    <name type="common">ex Afouda et al. 2020</name>
    <dbReference type="NCBI Taxonomy" id="1673721"/>
    <lineage>
        <taxon>Bacteria</taxon>
        <taxon>Bacillati</taxon>
        <taxon>Bacillota</taxon>
        <taxon>Clostridia</taxon>
        <taxon>Eubacteriales</taxon>
        <taxon>Intestinimonas</taxon>
    </lineage>
</organism>
<keyword evidence="11 13" id="KW-0472">Membrane</keyword>
<feature type="transmembrane region" description="Helical" evidence="13">
    <location>
        <begin position="88"/>
        <end position="112"/>
    </location>
</feature>
<proteinExistence type="inferred from homology"/>